<dbReference type="EMBL" id="BK015540">
    <property type="protein sequence ID" value="DAE11918.1"/>
    <property type="molecule type" value="Genomic_DNA"/>
</dbReference>
<reference evidence="1" key="1">
    <citation type="journal article" date="2021" name="Proc. Natl. Acad. Sci. U.S.A.">
        <title>A Catalog of Tens of Thousands of Viruses from Human Metagenomes Reveals Hidden Associations with Chronic Diseases.</title>
        <authorList>
            <person name="Tisza M.J."/>
            <person name="Buck C.B."/>
        </authorList>
    </citation>
    <scope>NUCLEOTIDE SEQUENCE</scope>
    <source>
        <strain evidence="1">CtBtT5</strain>
    </source>
</reference>
<proteinExistence type="predicted"/>
<protein>
    <submittedName>
        <fullName evidence="1">Uncharacterized protein</fullName>
    </submittedName>
</protein>
<sequence length="37" mass="4656">MLFFLSIYIITKLYRKGRLFCSFIFFKKNEILKKNYQ</sequence>
<accession>A0A8S5PXZ9</accession>
<organism evidence="1">
    <name type="scientific">Myoviridae sp. ctBtT5</name>
    <dbReference type="NCBI Taxonomy" id="2825048"/>
    <lineage>
        <taxon>Viruses</taxon>
        <taxon>Duplodnaviria</taxon>
        <taxon>Heunggongvirae</taxon>
        <taxon>Uroviricota</taxon>
        <taxon>Caudoviricetes</taxon>
    </lineage>
</organism>
<evidence type="ECO:0000313" key="1">
    <source>
        <dbReference type="EMBL" id="DAE11918.1"/>
    </source>
</evidence>
<name>A0A8S5PXZ9_9CAUD</name>